<name>A0ABY3YLU8_9FLAO</name>
<proteinExistence type="predicted"/>
<dbReference type="EMBL" id="CP094326">
    <property type="protein sequence ID" value="UNY98621.1"/>
    <property type="molecule type" value="Genomic_DNA"/>
</dbReference>
<evidence type="ECO:0000313" key="3">
    <source>
        <dbReference type="Proteomes" id="UP000829476"/>
    </source>
</evidence>
<gene>
    <name evidence="2" type="ORF">MQE36_16265</name>
</gene>
<reference evidence="2 3" key="1">
    <citation type="journal article" date="2018" name="Int. J. Syst. Evol. Microbiol.">
        <title>Zhouia spongiae sp. nov., isolated from a marine sponge.</title>
        <authorList>
            <person name="Zhuang L."/>
            <person name="Lin B."/>
            <person name="Qin F."/>
            <person name="Luo L."/>
        </authorList>
    </citation>
    <scope>NUCLEOTIDE SEQUENCE [LARGE SCALE GENOMIC DNA]</scope>
    <source>
        <strain evidence="2 3">HN-Y44</strain>
    </source>
</reference>
<evidence type="ECO:0000259" key="1">
    <source>
        <dbReference type="Pfam" id="PF25056"/>
    </source>
</evidence>
<dbReference type="InterPro" id="IPR056695">
    <property type="entry name" value="DUF7793"/>
</dbReference>
<dbReference type="RefSeq" id="WP_242937027.1">
    <property type="nucleotide sequence ID" value="NZ_CP094326.1"/>
</dbReference>
<keyword evidence="3" id="KW-1185">Reference proteome</keyword>
<dbReference type="Proteomes" id="UP000829476">
    <property type="component" value="Chromosome"/>
</dbReference>
<feature type="domain" description="DUF7793" evidence="1">
    <location>
        <begin position="10"/>
        <end position="121"/>
    </location>
</feature>
<dbReference type="Pfam" id="PF25056">
    <property type="entry name" value="DUF7793"/>
    <property type="match status" value="1"/>
</dbReference>
<protein>
    <recommendedName>
        <fullName evidence="1">DUF7793 domain-containing protein</fullName>
    </recommendedName>
</protein>
<evidence type="ECO:0000313" key="2">
    <source>
        <dbReference type="EMBL" id="UNY98621.1"/>
    </source>
</evidence>
<dbReference type="Gene3D" id="3.40.970.30">
    <property type="entry name" value="yp_829618.1 like domains"/>
    <property type="match status" value="1"/>
</dbReference>
<accession>A0ABY3YLU8</accession>
<organism evidence="2 3">
    <name type="scientific">Zhouia spongiae</name>
    <dbReference type="NCBI Taxonomy" id="2202721"/>
    <lineage>
        <taxon>Bacteria</taxon>
        <taxon>Pseudomonadati</taxon>
        <taxon>Bacteroidota</taxon>
        <taxon>Flavobacteriia</taxon>
        <taxon>Flavobacteriales</taxon>
        <taxon>Flavobacteriaceae</taxon>
        <taxon>Zhouia</taxon>
    </lineage>
</organism>
<dbReference type="Gene3D" id="3.40.1680.10">
    <property type="entry name" value="yp_829618.1 domain like"/>
    <property type="match status" value="1"/>
</dbReference>
<sequence>MNIENEFASFWIDKGILFFVYKDDVDIHLSAAVQIVSDRLKLQRGKTYPVLCNTRGVKAIDMDARRYFAKEGSVFIKAIALVSDTPLSRILSETYIRGNSPPVPTGIFNKDAEALIFLSKYV</sequence>